<name>A0A975TDG2_9NOST</name>
<protein>
    <submittedName>
        <fullName evidence="1">Uncharacterized protein</fullName>
    </submittedName>
</protein>
<accession>A0A975TDG2</accession>
<evidence type="ECO:0000313" key="2">
    <source>
        <dbReference type="Proteomes" id="UP000683511"/>
    </source>
</evidence>
<dbReference type="Proteomes" id="UP000683511">
    <property type="component" value="Chromosome"/>
</dbReference>
<reference evidence="1" key="1">
    <citation type="submission" date="2017-04" db="EMBL/GenBank/DDBJ databases">
        <title>Genome deletions in a multicellular cyanobacterial endosymbiont for morphological adaptation in marine diatoms.</title>
        <authorList>
            <person name="Wang Y."/>
            <person name="Gao H."/>
            <person name="Li R."/>
            <person name="Xu X."/>
        </authorList>
    </citation>
    <scope>NUCLEOTIDE SEQUENCE</scope>
    <source>
        <strain evidence="1">FACHB 800</strain>
    </source>
</reference>
<gene>
    <name evidence="1" type="ORF">B6N60_04818</name>
</gene>
<organism evidence="1 2">
    <name type="scientific">Richelia sinica FACHB-800</name>
    <dbReference type="NCBI Taxonomy" id="1357546"/>
    <lineage>
        <taxon>Bacteria</taxon>
        <taxon>Bacillati</taxon>
        <taxon>Cyanobacteriota</taxon>
        <taxon>Cyanophyceae</taxon>
        <taxon>Nostocales</taxon>
        <taxon>Nostocaceae</taxon>
        <taxon>Richelia</taxon>
    </lineage>
</organism>
<proteinExistence type="predicted"/>
<keyword evidence="2" id="KW-1185">Reference proteome</keyword>
<sequence length="45" mass="5277">MTLFHYYAIKAGIGKTRKFDHLVKSPEHQATFLILYTPSSHFFYA</sequence>
<evidence type="ECO:0000313" key="1">
    <source>
        <dbReference type="EMBL" id="QXE26087.1"/>
    </source>
</evidence>
<dbReference type="EMBL" id="CP021056">
    <property type="protein sequence ID" value="QXE26087.1"/>
    <property type="molecule type" value="Genomic_DNA"/>
</dbReference>
<dbReference type="AlphaFoldDB" id="A0A975TDG2"/>
<dbReference type="KEGG" id="rsin:B6N60_04818"/>